<sequence>MKKLFFFLALAALLCSSCAGIQKAKSLKTDEKLIVIGTTSAWHCPKISTLTESCADGQTEYPLFQGDELIVTKDESGSGSSAGSWVHVSGPRRYAKPDGEIISIKGHMWINIENQNIKKEGYDNATR</sequence>
<evidence type="ECO:0000313" key="2">
    <source>
        <dbReference type="EMBL" id="OGL52943.1"/>
    </source>
</evidence>
<protein>
    <recommendedName>
        <fullName evidence="4">Lipoprotein</fullName>
    </recommendedName>
</protein>
<name>A0A1F7SGL9_9BACT</name>
<evidence type="ECO:0008006" key="4">
    <source>
        <dbReference type="Google" id="ProtNLM"/>
    </source>
</evidence>
<feature type="chain" id="PRO_5009226091" description="Lipoprotein" evidence="1">
    <location>
        <begin position="20"/>
        <end position="127"/>
    </location>
</feature>
<evidence type="ECO:0000313" key="3">
    <source>
        <dbReference type="Proteomes" id="UP000185874"/>
    </source>
</evidence>
<accession>A0A1F7SGL9</accession>
<keyword evidence="1" id="KW-0732">Signal</keyword>
<feature type="signal peptide" evidence="1">
    <location>
        <begin position="1"/>
        <end position="19"/>
    </location>
</feature>
<reference evidence="2 3" key="1">
    <citation type="journal article" date="2016" name="Nat. Commun.">
        <title>Thousands of microbial genomes shed light on interconnected biogeochemical processes in an aquifer system.</title>
        <authorList>
            <person name="Anantharaman K."/>
            <person name="Brown C.T."/>
            <person name="Hug L.A."/>
            <person name="Sharon I."/>
            <person name="Castelle C.J."/>
            <person name="Probst A.J."/>
            <person name="Thomas B.C."/>
            <person name="Singh A."/>
            <person name="Wilkins M.J."/>
            <person name="Karaoz U."/>
            <person name="Brodie E.L."/>
            <person name="Williams K.H."/>
            <person name="Hubbard S.S."/>
            <person name="Banfield J.F."/>
        </authorList>
    </citation>
    <scope>NUCLEOTIDE SEQUENCE [LARGE SCALE GENOMIC DNA]</scope>
</reference>
<proteinExistence type="predicted"/>
<dbReference type="EMBL" id="MGDJ01000020">
    <property type="protein sequence ID" value="OGL52943.1"/>
    <property type="molecule type" value="Genomic_DNA"/>
</dbReference>
<comment type="caution">
    <text evidence="2">The sequence shown here is derived from an EMBL/GenBank/DDBJ whole genome shotgun (WGS) entry which is preliminary data.</text>
</comment>
<organism evidence="2 3">
    <name type="scientific">Candidatus Shapirobacteria bacterium RBG_13_44_7</name>
    <dbReference type="NCBI Taxonomy" id="1802149"/>
    <lineage>
        <taxon>Bacteria</taxon>
        <taxon>Candidatus Shapironibacteriota</taxon>
    </lineage>
</organism>
<evidence type="ECO:0000256" key="1">
    <source>
        <dbReference type="SAM" id="SignalP"/>
    </source>
</evidence>
<dbReference type="AlphaFoldDB" id="A0A1F7SGL9"/>
<dbReference type="Proteomes" id="UP000185874">
    <property type="component" value="Unassembled WGS sequence"/>
</dbReference>
<gene>
    <name evidence="2" type="ORF">A3K55_00400</name>
</gene>